<feature type="domain" description="SUI1" evidence="3">
    <location>
        <begin position="44"/>
        <end position="114"/>
    </location>
</feature>
<sequence>RSNPKLLEKPLSMSIENLKTYDPFADAEADVDAVQLGGKKEDYVHIRIQQRNGRKTLTTVQGLPPKFDRKKILSVIRKKFACNGTVVADENMGEVIQLQGDQRKSMQEFLVGKQGLELDPKIIKIHGF</sequence>
<evidence type="ECO:0000313" key="5">
    <source>
        <dbReference type="Proteomes" id="UP001480595"/>
    </source>
</evidence>
<dbReference type="GO" id="GO:0003743">
    <property type="term" value="F:translation initiation factor activity"/>
    <property type="evidence" value="ECO:0007669"/>
    <property type="project" value="UniProtKB-KW"/>
</dbReference>
<dbReference type="PIRSF" id="PIRSF004499">
    <property type="entry name" value="SUI1_euk"/>
    <property type="match status" value="1"/>
</dbReference>
<dbReference type="Pfam" id="PF01253">
    <property type="entry name" value="SUI1"/>
    <property type="match status" value="1"/>
</dbReference>
<name>A0ABR1W1S1_9PEZI</name>
<accession>A0ABR1W1S1</accession>
<dbReference type="InterPro" id="IPR001950">
    <property type="entry name" value="SUI1"/>
</dbReference>
<reference evidence="4 5" key="1">
    <citation type="submission" date="2023-01" db="EMBL/GenBank/DDBJ databases">
        <title>Analysis of 21 Apiospora genomes using comparative genomics revels a genus with tremendous synthesis potential of carbohydrate active enzymes and secondary metabolites.</title>
        <authorList>
            <person name="Sorensen T."/>
        </authorList>
    </citation>
    <scope>NUCLEOTIDE SEQUENCE [LARGE SCALE GENOMIC DNA]</scope>
    <source>
        <strain evidence="4 5">CBS 135458</strain>
    </source>
</reference>
<comment type="caution">
    <text evidence="4">The sequence shown here is derived from an EMBL/GenBank/DDBJ whole genome shotgun (WGS) entry which is preliminary data.</text>
</comment>
<dbReference type="GeneID" id="92088129"/>
<dbReference type="NCBIfam" id="TIGR01160">
    <property type="entry name" value="SUI1_MOF2"/>
    <property type="match status" value="1"/>
</dbReference>
<comment type="similarity">
    <text evidence="1">Belongs to the SUI1 family.</text>
</comment>
<dbReference type="InterPro" id="IPR005874">
    <property type="entry name" value="SUI1_euk"/>
</dbReference>
<evidence type="ECO:0000259" key="3">
    <source>
        <dbReference type="PROSITE" id="PS50296"/>
    </source>
</evidence>
<evidence type="ECO:0000256" key="1">
    <source>
        <dbReference type="ARBA" id="ARBA00005422"/>
    </source>
</evidence>
<organism evidence="4 5">
    <name type="scientific">Apiospora phragmitis</name>
    <dbReference type="NCBI Taxonomy" id="2905665"/>
    <lineage>
        <taxon>Eukaryota</taxon>
        <taxon>Fungi</taxon>
        <taxon>Dikarya</taxon>
        <taxon>Ascomycota</taxon>
        <taxon>Pezizomycotina</taxon>
        <taxon>Sordariomycetes</taxon>
        <taxon>Xylariomycetidae</taxon>
        <taxon>Amphisphaeriales</taxon>
        <taxon>Apiosporaceae</taxon>
        <taxon>Apiospora</taxon>
    </lineage>
</organism>
<dbReference type="PROSITE" id="PS50296">
    <property type="entry name" value="SUI1"/>
    <property type="match status" value="1"/>
</dbReference>
<feature type="non-terminal residue" evidence="4">
    <location>
        <position position="1"/>
    </location>
</feature>
<dbReference type="EMBL" id="JAQQWL010000004">
    <property type="protein sequence ID" value="KAK8076385.1"/>
    <property type="molecule type" value="Genomic_DNA"/>
</dbReference>
<proteinExistence type="inferred from homology"/>
<evidence type="ECO:0000313" key="4">
    <source>
        <dbReference type="EMBL" id="KAK8076385.1"/>
    </source>
</evidence>
<dbReference type="InterPro" id="IPR036877">
    <property type="entry name" value="SUI1_dom_sf"/>
</dbReference>
<dbReference type="CDD" id="cd11566">
    <property type="entry name" value="eIF1_SUI1"/>
    <property type="match status" value="1"/>
</dbReference>
<keyword evidence="5" id="KW-1185">Reference proteome</keyword>
<keyword evidence="4" id="KW-0396">Initiation factor</keyword>
<dbReference type="SUPFAM" id="SSF55159">
    <property type="entry name" value="eIF1-like"/>
    <property type="match status" value="1"/>
</dbReference>
<keyword evidence="2" id="KW-0648">Protein biosynthesis</keyword>
<evidence type="ECO:0000256" key="2">
    <source>
        <dbReference type="ARBA" id="ARBA00022917"/>
    </source>
</evidence>
<protein>
    <submittedName>
        <fullName evidence="4">Eukaryotic translation initiation factor eIF-1</fullName>
    </submittedName>
</protein>
<dbReference type="RefSeq" id="XP_066719344.1">
    <property type="nucleotide sequence ID" value="XM_066855066.1"/>
</dbReference>
<dbReference type="Proteomes" id="UP001480595">
    <property type="component" value="Unassembled WGS sequence"/>
</dbReference>
<gene>
    <name evidence="4" type="ORF">PG994_003657</name>
</gene>
<dbReference type="PANTHER" id="PTHR10388">
    <property type="entry name" value="EUKARYOTIC TRANSLATION INITIATION FACTOR SUI1"/>
    <property type="match status" value="1"/>
</dbReference>
<dbReference type="Gene3D" id="3.30.780.10">
    <property type="entry name" value="SUI1-like domain"/>
    <property type="match status" value="1"/>
</dbReference>